<sequence length="81" mass="8790">MVPYTTGRLFEFTEVANSVIALGAERDVDVFAVTWGPLARLLVATIAFNSTMGVQAIDIGKLMVNFPEFFMAGYPDGFGHS</sequence>
<dbReference type="Proteomes" id="UP000553632">
    <property type="component" value="Unassembled WGS sequence"/>
</dbReference>
<dbReference type="AlphaFoldDB" id="A0A7J6TT29"/>
<proteinExistence type="predicted"/>
<name>A0A7J6TT29_PEROL</name>
<dbReference type="PROSITE" id="PS00920">
    <property type="entry name" value="NITRIL_CHT_1"/>
    <property type="match status" value="1"/>
</dbReference>
<organism evidence="2 3">
    <name type="scientific">Perkinsus olseni</name>
    <name type="common">Perkinsus atlanticus</name>
    <dbReference type="NCBI Taxonomy" id="32597"/>
    <lineage>
        <taxon>Eukaryota</taxon>
        <taxon>Sar</taxon>
        <taxon>Alveolata</taxon>
        <taxon>Perkinsozoa</taxon>
        <taxon>Perkinsea</taxon>
        <taxon>Perkinsida</taxon>
        <taxon>Perkinsidae</taxon>
        <taxon>Perkinsus</taxon>
    </lineage>
</organism>
<accession>A0A7J6TT29</accession>
<evidence type="ECO:0000256" key="1">
    <source>
        <dbReference type="PROSITE-ProRule" id="PRU10139"/>
    </source>
</evidence>
<gene>
    <name evidence="2" type="ORF">FOZ63_028374</name>
</gene>
<dbReference type="EMBL" id="JABANO010008444">
    <property type="protein sequence ID" value="KAF4748529.1"/>
    <property type="molecule type" value="Genomic_DNA"/>
</dbReference>
<comment type="caution">
    <text evidence="2">The sequence shown here is derived from an EMBL/GenBank/DDBJ whole genome shotgun (WGS) entry which is preliminary data.</text>
</comment>
<reference evidence="2 3" key="1">
    <citation type="submission" date="2020-04" db="EMBL/GenBank/DDBJ databases">
        <title>Perkinsus olseni comparative genomics.</title>
        <authorList>
            <person name="Bogema D.R."/>
        </authorList>
    </citation>
    <scope>NUCLEOTIDE SEQUENCE [LARGE SCALE GENOMIC DNA]</scope>
    <source>
        <strain evidence="2 3">ATCC PRA-207</strain>
    </source>
</reference>
<dbReference type="GO" id="GO:0003824">
    <property type="term" value="F:catalytic activity"/>
    <property type="evidence" value="ECO:0007669"/>
    <property type="project" value="InterPro"/>
</dbReference>
<feature type="active site" description="Proton acceptor" evidence="1">
    <location>
        <position position="68"/>
    </location>
</feature>
<protein>
    <submittedName>
        <fullName evidence="2">Uncharacterized protein</fullName>
    </submittedName>
</protein>
<evidence type="ECO:0000313" key="3">
    <source>
        <dbReference type="Proteomes" id="UP000553632"/>
    </source>
</evidence>
<keyword evidence="3" id="KW-1185">Reference proteome</keyword>
<evidence type="ECO:0000313" key="2">
    <source>
        <dbReference type="EMBL" id="KAF4748529.1"/>
    </source>
</evidence>
<dbReference type="InterPro" id="IPR000132">
    <property type="entry name" value="Nitrilase/CN_hydratase_CS"/>
</dbReference>